<reference evidence="1" key="1">
    <citation type="submission" date="2022-12" db="EMBL/GenBank/DDBJ databases">
        <title>Genome Sequence of Lasiodiplodia mahajangana.</title>
        <authorList>
            <person name="Buettner E."/>
        </authorList>
    </citation>
    <scope>NUCLEOTIDE SEQUENCE</scope>
    <source>
        <strain evidence="1">VT137</strain>
    </source>
</reference>
<keyword evidence="2" id="KW-1185">Reference proteome</keyword>
<proteinExistence type="predicted"/>
<dbReference type="Proteomes" id="UP001153332">
    <property type="component" value="Unassembled WGS sequence"/>
</dbReference>
<name>A0ACC2JEH4_9PEZI</name>
<organism evidence="1 2">
    <name type="scientific">Lasiodiplodia mahajangana</name>
    <dbReference type="NCBI Taxonomy" id="1108764"/>
    <lineage>
        <taxon>Eukaryota</taxon>
        <taxon>Fungi</taxon>
        <taxon>Dikarya</taxon>
        <taxon>Ascomycota</taxon>
        <taxon>Pezizomycotina</taxon>
        <taxon>Dothideomycetes</taxon>
        <taxon>Dothideomycetes incertae sedis</taxon>
        <taxon>Botryosphaeriales</taxon>
        <taxon>Botryosphaeriaceae</taxon>
        <taxon>Lasiodiplodia</taxon>
    </lineage>
</organism>
<sequence>MEPIIEQPQPDARDGSWLEPVRNPGEVPDQTTAVNPSGELTVHNALCDKDPFWPASLEMPQQSLDFHFDPSTLGHMLMNVPPLLSLDQFHLPHLPAYINTCPQGHNHTSWPKTGLVVIEKCERRCQFCGLVLGTAASLRKASEQHVNDHKKKDGLGIEVARSGSGRQRRPLLMENDSTLWQPTLFPTQARRGWAAADIQDLVMGVSEGSPKDLDEALDLIRRLRQQIFQLQDENESLKTKIEALKEENGRQGSSSYTSGSISVPGKDVSDDIVENHQSTNRRPSHVSEGPSNYRCLYFPSAFHGTTTQPTAYLTITRPTARSIVDLDMSKLLSSVTISAGGTGSKDRVIQTLSKI</sequence>
<comment type="caution">
    <text evidence="1">The sequence shown here is derived from an EMBL/GenBank/DDBJ whole genome shotgun (WGS) entry which is preliminary data.</text>
</comment>
<accession>A0ACC2JEH4</accession>
<evidence type="ECO:0000313" key="2">
    <source>
        <dbReference type="Proteomes" id="UP001153332"/>
    </source>
</evidence>
<evidence type="ECO:0000313" key="1">
    <source>
        <dbReference type="EMBL" id="KAJ8125697.1"/>
    </source>
</evidence>
<protein>
    <submittedName>
        <fullName evidence="1">Uncharacterized protein</fullName>
    </submittedName>
</protein>
<dbReference type="EMBL" id="JAPUUL010002221">
    <property type="protein sequence ID" value="KAJ8125697.1"/>
    <property type="molecule type" value="Genomic_DNA"/>
</dbReference>
<gene>
    <name evidence="1" type="ORF">O1611_g7941</name>
</gene>